<dbReference type="GO" id="GO:0000266">
    <property type="term" value="P:mitochondrial fission"/>
    <property type="evidence" value="ECO:0007669"/>
    <property type="project" value="TreeGrafter"/>
</dbReference>
<feature type="coiled-coil region" evidence="3">
    <location>
        <begin position="788"/>
        <end position="815"/>
    </location>
</feature>
<sequence length="825" mass="92928">MAGPVDIPAQCPQTPPQTAIKSSDRLLPEGQGIYPGRSPADSGVWDLFDDPIKTPSRSPRGKVDEAQDDTDEEGCLWESFQCLSVREALARKTRIQATLDQNAADTEAMPEDPFDSQHNRILFNAIDKLRLAGSQGLINIPQLVIVGGQSSGKSSLLQSLTGIPFPVNSGSCTRWPTRIVSRRAEPGSKDAFRITIEKPDVDVHGMEPSHKPIEEYLVEGDVLTKDKLVEVVDIVSSDWMGISTGAGKRGRNFASEVLKIELSGPNRSYFNIVDLPGTFQNSSKMNKQDQSQVETMTVEYMKKPDNIVICVLDAPTDFHRQEVYSLACDFVDPHRLVGVFTKCDMVQNEPEAARRVVSVAGSLHKRWFLVRNRADKDGESFDLRDAEQSLFDTAPWNLVPSARLGSTALKTHLGEVLGSRIRDCLPHLCEEIESKLNQKLAEKESLGDPRDSYAAKRQYAINTARKFQELATMALAPSEELPEGVVPLRREVNKLNDEFDQFIRTKGATWTFEDADVDPYTKMTELTHPESKPPLARLTSSQNGMAGFDKQFPNCSEVRDSGDLIKAIEEELATYQAAQLPGIVHPIVYTEIYHKQVEKWHGITQRHMSRVSENIQQCYLSILKLICPSDDDNRLRQGLEDILPTFSTNISRIAEEHCQKACDEETKCTVLQTTAPEFGKKVLGWRQLRFLKATIDAQEIRSREGTRMSMFLEYYDLVHPTLKENMVYDVHDVLKVYYEIALSAFIQKITHFVTEEFLTNEQGPIKGLNTKLVLGLSKERLDSLCRENEGTIKRRVDLKREIENLQGALAIVDRARWQTTELEIY</sequence>
<dbReference type="CDD" id="cd08771">
    <property type="entry name" value="DLP_1"/>
    <property type="match status" value="1"/>
</dbReference>
<dbReference type="InterPro" id="IPR001401">
    <property type="entry name" value="Dynamin_GTPase"/>
</dbReference>
<evidence type="ECO:0000313" key="6">
    <source>
        <dbReference type="EMBL" id="KAF4471906.1"/>
    </source>
</evidence>
<keyword evidence="1" id="KW-0547">Nucleotide-binding</keyword>
<feature type="compositionally biased region" description="Low complexity" evidence="4">
    <location>
        <begin position="8"/>
        <end position="19"/>
    </location>
</feature>
<dbReference type="Gene3D" id="3.40.50.300">
    <property type="entry name" value="P-loop containing nucleotide triphosphate hydrolases"/>
    <property type="match status" value="1"/>
</dbReference>
<dbReference type="PANTHER" id="PTHR11566">
    <property type="entry name" value="DYNAMIN"/>
    <property type="match status" value="1"/>
</dbReference>
<dbReference type="GO" id="GO:0005525">
    <property type="term" value="F:GTP binding"/>
    <property type="evidence" value="ECO:0007669"/>
    <property type="project" value="InterPro"/>
</dbReference>
<dbReference type="OrthoDB" id="415706at2759"/>
<dbReference type="GO" id="GO:0003924">
    <property type="term" value="F:GTPase activity"/>
    <property type="evidence" value="ECO:0007669"/>
    <property type="project" value="InterPro"/>
</dbReference>
<dbReference type="GO" id="GO:0005874">
    <property type="term" value="C:microtubule"/>
    <property type="evidence" value="ECO:0007669"/>
    <property type="project" value="TreeGrafter"/>
</dbReference>
<feature type="domain" description="GED" evidence="5">
    <location>
        <begin position="727"/>
        <end position="820"/>
    </location>
</feature>
<dbReference type="GO" id="GO:0005739">
    <property type="term" value="C:mitochondrion"/>
    <property type="evidence" value="ECO:0007669"/>
    <property type="project" value="TreeGrafter"/>
</dbReference>
<dbReference type="PRINTS" id="PR00195">
    <property type="entry name" value="DYNAMIN"/>
</dbReference>
<comment type="caution">
    <text evidence="6">The sequence shown here is derived from an EMBL/GenBank/DDBJ whole genome shotgun (WGS) entry which is preliminary data.</text>
</comment>
<keyword evidence="2" id="KW-0342">GTP-binding</keyword>
<evidence type="ECO:0000256" key="1">
    <source>
        <dbReference type="ARBA" id="ARBA00022741"/>
    </source>
</evidence>
<dbReference type="GO" id="GO:0016020">
    <property type="term" value="C:membrane"/>
    <property type="evidence" value="ECO:0007669"/>
    <property type="project" value="TreeGrafter"/>
</dbReference>
<dbReference type="GO" id="GO:0016559">
    <property type="term" value="P:peroxisome fission"/>
    <property type="evidence" value="ECO:0007669"/>
    <property type="project" value="TreeGrafter"/>
</dbReference>
<evidence type="ECO:0000313" key="7">
    <source>
        <dbReference type="Proteomes" id="UP000554235"/>
    </source>
</evidence>
<protein>
    <submittedName>
        <fullName evidence="6">Dynamin-related 1D</fullName>
    </submittedName>
</protein>
<dbReference type="InterPro" id="IPR022812">
    <property type="entry name" value="Dynamin"/>
</dbReference>
<keyword evidence="7" id="KW-1185">Reference proteome</keyword>
<proteinExistence type="predicted"/>
<dbReference type="EMBL" id="JAADYS010000154">
    <property type="protein sequence ID" value="KAF4471906.1"/>
    <property type="molecule type" value="Genomic_DNA"/>
</dbReference>
<feature type="region of interest" description="Disordered" evidence="4">
    <location>
        <begin position="1"/>
        <end position="70"/>
    </location>
</feature>
<dbReference type="Proteomes" id="UP000554235">
    <property type="component" value="Unassembled WGS sequence"/>
</dbReference>
<dbReference type="InterPro" id="IPR020850">
    <property type="entry name" value="GED_dom"/>
</dbReference>
<dbReference type="Pfam" id="PF00350">
    <property type="entry name" value="Dynamin_N"/>
    <property type="match status" value="1"/>
</dbReference>
<dbReference type="InterPro" id="IPR045063">
    <property type="entry name" value="Dynamin_N"/>
</dbReference>
<dbReference type="SMART" id="SM00053">
    <property type="entry name" value="DYNc"/>
    <property type="match status" value="1"/>
</dbReference>
<dbReference type="Pfam" id="PF01031">
    <property type="entry name" value="Dynamin_M"/>
    <property type="match status" value="1"/>
</dbReference>
<dbReference type="GO" id="GO:0048312">
    <property type="term" value="P:intracellular distribution of mitochondria"/>
    <property type="evidence" value="ECO:0007669"/>
    <property type="project" value="TreeGrafter"/>
</dbReference>
<organism evidence="6 7">
    <name type="scientific">Fusarium albosuccineum</name>
    <dbReference type="NCBI Taxonomy" id="1237068"/>
    <lineage>
        <taxon>Eukaryota</taxon>
        <taxon>Fungi</taxon>
        <taxon>Dikarya</taxon>
        <taxon>Ascomycota</taxon>
        <taxon>Pezizomycotina</taxon>
        <taxon>Sordariomycetes</taxon>
        <taxon>Hypocreomycetidae</taxon>
        <taxon>Hypocreales</taxon>
        <taxon>Nectriaceae</taxon>
        <taxon>Fusarium</taxon>
        <taxon>Fusarium decemcellulare species complex</taxon>
    </lineage>
</organism>
<dbReference type="InterPro" id="IPR000375">
    <property type="entry name" value="Dynamin_stalk"/>
</dbReference>
<evidence type="ECO:0000256" key="3">
    <source>
        <dbReference type="SAM" id="Coils"/>
    </source>
</evidence>
<evidence type="ECO:0000256" key="4">
    <source>
        <dbReference type="SAM" id="MobiDB-lite"/>
    </source>
</evidence>
<name>A0A8H4LQD6_9HYPO</name>
<evidence type="ECO:0000259" key="5">
    <source>
        <dbReference type="PROSITE" id="PS51388"/>
    </source>
</evidence>
<dbReference type="GO" id="GO:0006897">
    <property type="term" value="P:endocytosis"/>
    <property type="evidence" value="ECO:0007669"/>
    <property type="project" value="TreeGrafter"/>
</dbReference>
<dbReference type="SUPFAM" id="SSF52540">
    <property type="entry name" value="P-loop containing nucleoside triphosphate hydrolases"/>
    <property type="match status" value="1"/>
</dbReference>
<reference evidence="6 7" key="1">
    <citation type="submission" date="2020-01" db="EMBL/GenBank/DDBJ databases">
        <title>Identification and distribution of gene clusters putatively required for synthesis of sphingolipid metabolism inhibitors in phylogenetically diverse species of the filamentous fungus Fusarium.</title>
        <authorList>
            <person name="Kim H.-S."/>
            <person name="Busman M."/>
            <person name="Brown D.W."/>
            <person name="Divon H."/>
            <person name="Uhlig S."/>
            <person name="Proctor R.H."/>
        </authorList>
    </citation>
    <scope>NUCLEOTIDE SEQUENCE [LARGE SCALE GENOMIC DNA]</scope>
    <source>
        <strain evidence="6 7">NRRL 20459</strain>
    </source>
</reference>
<accession>A0A8H4LQD6</accession>
<gene>
    <name evidence="6" type="ORF">FALBO_1198</name>
</gene>
<evidence type="ECO:0000256" key="2">
    <source>
        <dbReference type="ARBA" id="ARBA00023134"/>
    </source>
</evidence>
<dbReference type="PANTHER" id="PTHR11566:SF21">
    <property type="entry name" value="DYNAMIN RELATED PROTEIN 1, ISOFORM A"/>
    <property type="match status" value="1"/>
</dbReference>
<dbReference type="PROSITE" id="PS51388">
    <property type="entry name" value="GED"/>
    <property type="match status" value="1"/>
</dbReference>
<dbReference type="InterPro" id="IPR027417">
    <property type="entry name" value="P-loop_NTPase"/>
</dbReference>
<keyword evidence="3" id="KW-0175">Coiled coil</keyword>
<dbReference type="GO" id="GO:0008017">
    <property type="term" value="F:microtubule binding"/>
    <property type="evidence" value="ECO:0007669"/>
    <property type="project" value="TreeGrafter"/>
</dbReference>
<dbReference type="AlphaFoldDB" id="A0A8H4LQD6"/>